<dbReference type="GO" id="GO:0000139">
    <property type="term" value="C:Golgi membrane"/>
    <property type="evidence" value="ECO:0007669"/>
    <property type="project" value="TreeGrafter"/>
</dbReference>
<evidence type="ECO:0000313" key="2">
    <source>
        <dbReference type="EMBL" id="VDK74524.1"/>
    </source>
</evidence>
<evidence type="ECO:0000259" key="1">
    <source>
        <dbReference type="Pfam" id="PF01074"/>
    </source>
</evidence>
<dbReference type="OMA" id="GRISWDT"/>
<dbReference type="Pfam" id="PF01074">
    <property type="entry name" value="Glyco_hydro_38N"/>
    <property type="match status" value="1"/>
</dbReference>
<accession>A0A3P6U8D7</accession>
<dbReference type="SUPFAM" id="SSF88713">
    <property type="entry name" value="Glycoside hydrolase/deacetylase"/>
    <property type="match status" value="1"/>
</dbReference>
<dbReference type="EMBL" id="UYRX01000115">
    <property type="protein sequence ID" value="VDK74524.1"/>
    <property type="molecule type" value="Genomic_DNA"/>
</dbReference>
<organism evidence="2 3">
    <name type="scientific">Litomosoides sigmodontis</name>
    <name type="common">Filarial nematode worm</name>
    <dbReference type="NCBI Taxonomy" id="42156"/>
    <lineage>
        <taxon>Eukaryota</taxon>
        <taxon>Metazoa</taxon>
        <taxon>Ecdysozoa</taxon>
        <taxon>Nematoda</taxon>
        <taxon>Chromadorea</taxon>
        <taxon>Rhabditida</taxon>
        <taxon>Spirurina</taxon>
        <taxon>Spiruromorpha</taxon>
        <taxon>Filarioidea</taxon>
        <taxon>Onchocercidae</taxon>
        <taxon>Litomosoides</taxon>
    </lineage>
</organism>
<dbReference type="GO" id="GO:0006491">
    <property type="term" value="P:N-glycan processing"/>
    <property type="evidence" value="ECO:0007669"/>
    <property type="project" value="TreeGrafter"/>
</dbReference>
<gene>
    <name evidence="2" type="ORF">NLS_LOCUS2514</name>
</gene>
<dbReference type="InterPro" id="IPR050843">
    <property type="entry name" value="Glycosyl_Hydrlase_38"/>
</dbReference>
<dbReference type="PANTHER" id="PTHR11607:SF3">
    <property type="entry name" value="LYSOSOMAL ALPHA-MANNOSIDASE"/>
    <property type="match status" value="1"/>
</dbReference>
<proteinExistence type="predicted"/>
<keyword evidence="3" id="KW-1185">Reference proteome</keyword>
<dbReference type="STRING" id="42156.A0A3P6U8D7"/>
<protein>
    <recommendedName>
        <fullName evidence="1">Glycoside hydrolase family 38 N-terminal domain-containing protein</fullName>
    </recommendedName>
</protein>
<dbReference type="Proteomes" id="UP000277928">
    <property type="component" value="Unassembled WGS sequence"/>
</dbReference>
<dbReference type="Gene3D" id="3.20.110.10">
    <property type="entry name" value="Glycoside hydrolase 38, N terminal domain"/>
    <property type="match status" value="1"/>
</dbReference>
<dbReference type="GO" id="GO:0004559">
    <property type="term" value="F:alpha-mannosidase activity"/>
    <property type="evidence" value="ECO:0007669"/>
    <property type="project" value="InterPro"/>
</dbReference>
<feature type="domain" description="Glycoside hydrolase family 38 N-terminal" evidence="1">
    <location>
        <begin position="39"/>
        <end position="252"/>
    </location>
</feature>
<reference evidence="2 3" key="1">
    <citation type="submission" date="2018-08" db="EMBL/GenBank/DDBJ databases">
        <authorList>
            <person name="Laetsch R D."/>
            <person name="Stevens L."/>
            <person name="Kumar S."/>
            <person name="Blaxter L. M."/>
        </authorList>
    </citation>
    <scope>NUCLEOTIDE SEQUENCE [LARGE SCALE GENOMIC DNA]</scope>
</reference>
<name>A0A3P6U8D7_LITSI</name>
<dbReference type="GO" id="GO:0006013">
    <property type="term" value="P:mannose metabolic process"/>
    <property type="evidence" value="ECO:0007669"/>
    <property type="project" value="InterPro"/>
</dbReference>
<dbReference type="OrthoDB" id="10261055at2759"/>
<sequence length="269" mass="31314">MGKRHTCVPLQQLSNAGIKVKGHNIQLVQNEENATEHLNVFVVLHSHVDPGWLYTFNEYYNVTNHSVKKILNNVVNSLKRHRKLRFIWSEMSFLEKWWSEGNVTNQKYFKSLVDEGRLEITSGQWVMNDEATPYFWETIENIIVGHRYVQSILNITPISSWSVDPFGHGLMMPYLMMLSDIKQMVIGRINSNIKSTLRQHHQLHFRWAQNWDPHLRWAPFVNVLPSGYYTVSSACGKDERICCQFDVSRTSRSYCSERAAVDSAQQIAL</sequence>
<dbReference type="InterPro" id="IPR011330">
    <property type="entry name" value="Glyco_hydro/deAcase_b/a-brl"/>
</dbReference>
<dbReference type="InterPro" id="IPR000602">
    <property type="entry name" value="Glyco_hydro_38_N"/>
</dbReference>
<dbReference type="AlphaFoldDB" id="A0A3P6U8D7"/>
<dbReference type="InterPro" id="IPR027291">
    <property type="entry name" value="Glyco_hydro_38_N_sf"/>
</dbReference>
<evidence type="ECO:0000313" key="3">
    <source>
        <dbReference type="Proteomes" id="UP000277928"/>
    </source>
</evidence>
<dbReference type="PANTHER" id="PTHR11607">
    <property type="entry name" value="ALPHA-MANNOSIDASE"/>
    <property type="match status" value="1"/>
</dbReference>